<dbReference type="Proteomes" id="UP000053558">
    <property type="component" value="Unassembled WGS sequence"/>
</dbReference>
<dbReference type="OrthoDB" id="2224399at2759"/>
<organism evidence="1 2">
    <name type="scientific">Coniophora puteana (strain RWD-64-598)</name>
    <name type="common">Brown rot fungus</name>
    <dbReference type="NCBI Taxonomy" id="741705"/>
    <lineage>
        <taxon>Eukaryota</taxon>
        <taxon>Fungi</taxon>
        <taxon>Dikarya</taxon>
        <taxon>Basidiomycota</taxon>
        <taxon>Agaricomycotina</taxon>
        <taxon>Agaricomycetes</taxon>
        <taxon>Agaricomycetidae</taxon>
        <taxon>Boletales</taxon>
        <taxon>Coniophorineae</taxon>
        <taxon>Coniophoraceae</taxon>
        <taxon>Coniophora</taxon>
    </lineage>
</organism>
<protein>
    <submittedName>
        <fullName evidence="1">Uncharacterized protein</fullName>
    </submittedName>
</protein>
<sequence>MSTSVSIQDILGHSPASPIVRECLSYINQQSNASDPPQIDSPEVKAYSDAVYFNYYALGLSLMFAPTKGYKPSTGTRREQLKDDCLELSSVDIYNTPKSTETKSKTAEVAFSTFPASPIVLSLATSTPEDKDRPQSMSVTHETIGQDFVVSLGEPARKGGGSGPSSGSIGIWCEWTKDGIMVEFGGQEARGPQAWERGKDAGWRVITIFAPK</sequence>
<dbReference type="GeneID" id="19211718"/>
<comment type="caution">
    <text evidence="1">The sequence shown here is derived from an EMBL/GenBank/DDBJ whole genome shotgun (WGS) entry which is preliminary data.</text>
</comment>
<proteinExistence type="predicted"/>
<dbReference type="KEGG" id="cput:CONPUDRAFT_95784"/>
<dbReference type="OMA" id="KGPQAWE"/>
<dbReference type="AlphaFoldDB" id="A0A5M3N5Z9"/>
<keyword evidence="2" id="KW-1185">Reference proteome</keyword>
<gene>
    <name evidence="1" type="ORF">CONPUDRAFT_95784</name>
</gene>
<evidence type="ECO:0000313" key="1">
    <source>
        <dbReference type="EMBL" id="EIW86852.1"/>
    </source>
</evidence>
<evidence type="ECO:0000313" key="2">
    <source>
        <dbReference type="Proteomes" id="UP000053558"/>
    </source>
</evidence>
<dbReference type="RefSeq" id="XP_007763526.1">
    <property type="nucleotide sequence ID" value="XM_007765336.1"/>
</dbReference>
<accession>A0A5M3N5Z9</accession>
<reference evidence="2" key="1">
    <citation type="journal article" date="2012" name="Science">
        <title>The Paleozoic origin of enzymatic lignin decomposition reconstructed from 31 fungal genomes.</title>
        <authorList>
            <person name="Floudas D."/>
            <person name="Binder M."/>
            <person name="Riley R."/>
            <person name="Barry K."/>
            <person name="Blanchette R.A."/>
            <person name="Henrissat B."/>
            <person name="Martinez A.T."/>
            <person name="Otillar R."/>
            <person name="Spatafora J.W."/>
            <person name="Yadav J.S."/>
            <person name="Aerts A."/>
            <person name="Benoit I."/>
            <person name="Boyd A."/>
            <person name="Carlson A."/>
            <person name="Copeland A."/>
            <person name="Coutinho P.M."/>
            <person name="de Vries R.P."/>
            <person name="Ferreira P."/>
            <person name="Findley K."/>
            <person name="Foster B."/>
            <person name="Gaskell J."/>
            <person name="Glotzer D."/>
            <person name="Gorecki P."/>
            <person name="Heitman J."/>
            <person name="Hesse C."/>
            <person name="Hori C."/>
            <person name="Igarashi K."/>
            <person name="Jurgens J.A."/>
            <person name="Kallen N."/>
            <person name="Kersten P."/>
            <person name="Kohler A."/>
            <person name="Kuees U."/>
            <person name="Kumar T.K.A."/>
            <person name="Kuo A."/>
            <person name="LaButti K."/>
            <person name="Larrondo L.F."/>
            <person name="Lindquist E."/>
            <person name="Ling A."/>
            <person name="Lombard V."/>
            <person name="Lucas S."/>
            <person name="Lundell T."/>
            <person name="Martin R."/>
            <person name="McLaughlin D.J."/>
            <person name="Morgenstern I."/>
            <person name="Morin E."/>
            <person name="Murat C."/>
            <person name="Nagy L.G."/>
            <person name="Nolan M."/>
            <person name="Ohm R.A."/>
            <person name="Patyshakuliyeva A."/>
            <person name="Rokas A."/>
            <person name="Ruiz-Duenas F.J."/>
            <person name="Sabat G."/>
            <person name="Salamov A."/>
            <person name="Samejima M."/>
            <person name="Schmutz J."/>
            <person name="Slot J.C."/>
            <person name="St John F."/>
            <person name="Stenlid J."/>
            <person name="Sun H."/>
            <person name="Sun S."/>
            <person name="Syed K."/>
            <person name="Tsang A."/>
            <person name="Wiebenga A."/>
            <person name="Young D."/>
            <person name="Pisabarro A."/>
            <person name="Eastwood D.C."/>
            <person name="Martin F."/>
            <person name="Cullen D."/>
            <person name="Grigoriev I.V."/>
            <person name="Hibbett D.S."/>
        </authorList>
    </citation>
    <scope>NUCLEOTIDE SEQUENCE [LARGE SCALE GENOMIC DNA]</scope>
    <source>
        <strain evidence="2">RWD-64-598 SS2</strain>
    </source>
</reference>
<dbReference type="EMBL" id="JH711573">
    <property type="protein sequence ID" value="EIW86852.1"/>
    <property type="molecule type" value="Genomic_DNA"/>
</dbReference>
<name>A0A5M3N5Z9_CONPW</name>